<dbReference type="Pfam" id="PF04471">
    <property type="entry name" value="Mrr_cat"/>
    <property type="match status" value="1"/>
</dbReference>
<dbReference type="Pfam" id="PF20703">
    <property type="entry name" value="nSTAND1"/>
    <property type="match status" value="1"/>
</dbReference>
<dbReference type="EMBL" id="JBHSMX010000003">
    <property type="protein sequence ID" value="MFC5519490.1"/>
    <property type="molecule type" value="Genomic_DNA"/>
</dbReference>
<keyword evidence="3" id="KW-0378">Hydrolase</keyword>
<dbReference type="SUPFAM" id="SSF52540">
    <property type="entry name" value="P-loop containing nucleoside triphosphate hydrolases"/>
    <property type="match status" value="1"/>
</dbReference>
<dbReference type="InterPro" id="IPR027417">
    <property type="entry name" value="P-loop_NTPase"/>
</dbReference>
<dbReference type="SUPFAM" id="SSF52980">
    <property type="entry name" value="Restriction endonuclease-like"/>
    <property type="match status" value="1"/>
</dbReference>
<keyword evidence="4" id="KW-1185">Reference proteome</keyword>
<dbReference type="InterPro" id="IPR049052">
    <property type="entry name" value="nSTAND1"/>
</dbReference>
<name>A0ABW0Q4J1_9BURK</name>
<protein>
    <submittedName>
        <fullName evidence="3">Restriction endonuclease</fullName>
        <ecNumber evidence="3">3.1.21.-</ecNumber>
    </submittedName>
</protein>
<feature type="domain" description="Novel STAND NTPase 1" evidence="2">
    <location>
        <begin position="260"/>
        <end position="432"/>
    </location>
</feature>
<sequence length="918" mass="102103">MAVIDSYDLSIEVTVKEGDNSTQRGALLETLAKRVLVSLQYEHVTTDIRVTGCELDIVARDKQSTAQVIVECKAYRDRTISADVLTKMLGNLFVHGYSSAWLITTTNLGKDAKGVVDKFKEKSIDERQKLRVYGPKELIELLISTGQICSPETLPLPAALHALSARTLLLTDVGEYWAVTAVGGDSGVADTVMVFDAASGKAVASTALIQQLSERDSNLRSLRWISAEEELATSSLMAEGLRQELDSIAPVPVADDWSDYRPARPEDFVGRDEILADIVKFFEEIRASTSGTRLLAIKAPSGWGKSSFLVKLRSTCLNIRNRNKFFLYSVDCRTATSQRYPELALKRCFDEAIDSDFVTGEKNSSRITSAGQPFSDSSIQSILEQLRQQNKVIVLFFDQFEEITTKQELSDLFLQIKMLCAAVQSANENVLLGFSWKTDGSIPTDHPAYHVWHSFADHRREFDLPLFSKADTGKLLTGLSKELRQPIEPSLRRLLTEHCQGYPWLLKKLCVHVFQVLKTQPTRQRELLERALDIAALFQKDLSDLNATQVACLEKIALDSPADLFRISEQFGEETVSALTQRRLIVRNSGKLVVYWDIFRDYVLTKQIPAIPTRYMPVSSPASAKSVLESLTVRQQTQLSVLEQKLGLGVATIDNIARDLVMMGVCQYDRKNAKLKLVHRTEQETIAAGYRFLSSHSLLKRLVDQFGTGFRGISLAQIETSVSGAFDAHDYAGKTIRVIALRLVAWLLAYGILTMDADETLTHDTSKSVPASYDELRIDKRRRGTARIFTGGSPPARVLDVIRSMHGDGYTPVPTDKNSLYALIGLGIISTAVAPTFIEKPSKDKMEVWLASKVLGQPSIRATREVLRRNPSAPPLEVGNAIEALAKTKLSEATKRRYGSGLTVWVNWIHSLLLVKPT</sequence>
<dbReference type="GO" id="GO:0004519">
    <property type="term" value="F:endonuclease activity"/>
    <property type="evidence" value="ECO:0007669"/>
    <property type="project" value="UniProtKB-KW"/>
</dbReference>
<accession>A0ABW0Q4J1</accession>
<evidence type="ECO:0000313" key="3">
    <source>
        <dbReference type="EMBL" id="MFC5519490.1"/>
    </source>
</evidence>
<dbReference type="RefSeq" id="WP_084389328.1">
    <property type="nucleotide sequence ID" value="NZ_JBHSMX010000003.1"/>
</dbReference>
<dbReference type="InterPro" id="IPR011335">
    <property type="entry name" value="Restrct_endonuc-II-like"/>
</dbReference>
<dbReference type="InterPro" id="IPR007560">
    <property type="entry name" value="Restrct_endonuc_IV_Mrr"/>
</dbReference>
<gene>
    <name evidence="3" type="ORF">ACFPP7_00990</name>
</gene>
<dbReference type="Proteomes" id="UP001596084">
    <property type="component" value="Unassembled WGS sequence"/>
</dbReference>
<evidence type="ECO:0000313" key="4">
    <source>
        <dbReference type="Proteomes" id="UP001596084"/>
    </source>
</evidence>
<keyword evidence="3" id="KW-0255">Endonuclease</keyword>
<dbReference type="Gene3D" id="3.40.50.300">
    <property type="entry name" value="P-loop containing nucleotide triphosphate hydrolases"/>
    <property type="match status" value="1"/>
</dbReference>
<evidence type="ECO:0000259" key="2">
    <source>
        <dbReference type="Pfam" id="PF20703"/>
    </source>
</evidence>
<keyword evidence="3" id="KW-0540">Nuclease</keyword>
<dbReference type="GO" id="GO:0016787">
    <property type="term" value="F:hydrolase activity"/>
    <property type="evidence" value="ECO:0007669"/>
    <property type="project" value="UniProtKB-KW"/>
</dbReference>
<proteinExistence type="predicted"/>
<evidence type="ECO:0000259" key="1">
    <source>
        <dbReference type="Pfam" id="PF04471"/>
    </source>
</evidence>
<reference evidence="4" key="1">
    <citation type="journal article" date="2019" name="Int. J. Syst. Evol. Microbiol.">
        <title>The Global Catalogue of Microorganisms (GCM) 10K type strain sequencing project: providing services to taxonomists for standard genome sequencing and annotation.</title>
        <authorList>
            <consortium name="The Broad Institute Genomics Platform"/>
            <consortium name="The Broad Institute Genome Sequencing Center for Infectious Disease"/>
            <person name="Wu L."/>
            <person name="Ma J."/>
        </authorList>
    </citation>
    <scope>NUCLEOTIDE SEQUENCE [LARGE SCALE GENOMIC DNA]</scope>
    <source>
        <strain evidence="4">CGMCC 4.7277</strain>
    </source>
</reference>
<dbReference type="EC" id="3.1.21.-" evidence="3"/>
<organism evidence="3 4">
    <name type="scientific">Polaromonas jejuensis</name>
    <dbReference type="NCBI Taxonomy" id="457502"/>
    <lineage>
        <taxon>Bacteria</taxon>
        <taxon>Pseudomonadati</taxon>
        <taxon>Pseudomonadota</taxon>
        <taxon>Betaproteobacteria</taxon>
        <taxon>Burkholderiales</taxon>
        <taxon>Comamonadaceae</taxon>
        <taxon>Polaromonas</taxon>
    </lineage>
</organism>
<comment type="caution">
    <text evidence="3">The sequence shown here is derived from an EMBL/GenBank/DDBJ whole genome shotgun (WGS) entry which is preliminary data.</text>
</comment>
<feature type="domain" description="Restriction endonuclease type IV Mrr" evidence="1">
    <location>
        <begin position="28"/>
        <end position="120"/>
    </location>
</feature>